<name>W2RRK4_CYPE1</name>
<dbReference type="InterPro" id="IPR010730">
    <property type="entry name" value="HET"/>
</dbReference>
<dbReference type="EMBL" id="KB822722">
    <property type="protein sequence ID" value="ETN38348.1"/>
    <property type="molecule type" value="Genomic_DNA"/>
</dbReference>
<reference evidence="2 3" key="1">
    <citation type="submission" date="2013-03" db="EMBL/GenBank/DDBJ databases">
        <title>The Genome Sequence of Phialophora europaea CBS 101466.</title>
        <authorList>
            <consortium name="The Broad Institute Genomics Platform"/>
            <person name="Cuomo C."/>
            <person name="de Hoog S."/>
            <person name="Gorbushina A."/>
            <person name="Walker B."/>
            <person name="Young S.K."/>
            <person name="Zeng Q."/>
            <person name="Gargeya S."/>
            <person name="Fitzgerald M."/>
            <person name="Haas B."/>
            <person name="Abouelleil A."/>
            <person name="Allen A.W."/>
            <person name="Alvarado L."/>
            <person name="Arachchi H.M."/>
            <person name="Berlin A.M."/>
            <person name="Chapman S.B."/>
            <person name="Gainer-Dewar J."/>
            <person name="Goldberg J."/>
            <person name="Griggs A."/>
            <person name="Gujja S."/>
            <person name="Hansen M."/>
            <person name="Howarth C."/>
            <person name="Imamovic A."/>
            <person name="Ireland A."/>
            <person name="Larimer J."/>
            <person name="McCowan C."/>
            <person name="Murphy C."/>
            <person name="Pearson M."/>
            <person name="Poon T.W."/>
            <person name="Priest M."/>
            <person name="Roberts A."/>
            <person name="Saif S."/>
            <person name="Shea T."/>
            <person name="Sisk P."/>
            <person name="Sykes S."/>
            <person name="Wortman J."/>
            <person name="Nusbaum C."/>
            <person name="Birren B."/>
        </authorList>
    </citation>
    <scope>NUCLEOTIDE SEQUENCE [LARGE SCALE GENOMIC DNA]</scope>
    <source>
        <strain evidence="2 3">CBS 101466</strain>
    </source>
</reference>
<dbReference type="GeneID" id="19973722"/>
<dbReference type="STRING" id="1220924.W2RRK4"/>
<protein>
    <recommendedName>
        <fullName evidence="1">Heterokaryon incompatibility domain-containing protein</fullName>
    </recommendedName>
</protein>
<dbReference type="OrthoDB" id="5125733at2759"/>
<feature type="domain" description="Heterokaryon incompatibility" evidence="1">
    <location>
        <begin position="214"/>
        <end position="384"/>
    </location>
</feature>
<dbReference type="RefSeq" id="XP_008718937.1">
    <property type="nucleotide sequence ID" value="XM_008720715.1"/>
</dbReference>
<dbReference type="Proteomes" id="UP000030752">
    <property type="component" value="Unassembled WGS sequence"/>
</dbReference>
<proteinExistence type="predicted"/>
<dbReference type="Pfam" id="PF06985">
    <property type="entry name" value="HET"/>
    <property type="match status" value="1"/>
</dbReference>
<dbReference type="InParanoid" id="W2RRK4"/>
<gene>
    <name evidence="2" type="ORF">HMPREF1541_06383</name>
</gene>
<accession>W2RRK4</accession>
<dbReference type="HOGENOM" id="CLU_002639_2_12_1"/>
<keyword evidence="3" id="KW-1185">Reference proteome</keyword>
<dbReference type="AlphaFoldDB" id="W2RRK4"/>
<dbReference type="VEuPathDB" id="FungiDB:HMPREF1541_06383"/>
<evidence type="ECO:0000313" key="3">
    <source>
        <dbReference type="Proteomes" id="UP000030752"/>
    </source>
</evidence>
<dbReference type="PANTHER" id="PTHR33112:SF16">
    <property type="entry name" value="HETEROKARYON INCOMPATIBILITY DOMAIN-CONTAINING PROTEIN"/>
    <property type="match status" value="1"/>
</dbReference>
<dbReference type="PANTHER" id="PTHR33112">
    <property type="entry name" value="DOMAIN PROTEIN, PUTATIVE-RELATED"/>
    <property type="match status" value="1"/>
</dbReference>
<evidence type="ECO:0000313" key="2">
    <source>
        <dbReference type="EMBL" id="ETN38348.1"/>
    </source>
</evidence>
<sequence>MSDYIGDGQCAENRPGTISKSANVSKAIRERPVPHTMDVDSICDYCYHFWTGEREELSILAHGLERDMGKMRESADAGCHCCAIFLANVALNKPFKDEIELGDNNRIFVMLHRNMLALLRLLGDGTARTRLRFILREGRQEFVDKLAKHGHEAWTGSPCSLAQSKEWLRQCEETHPECRSPDPAYCPSRLLFIDTENKAVRLRSRGSVPDRAKYAALSHCWGETRAVCLRKDNSKVLQEGVSIAELAKTFQEAIRVCQEFHLEYIWIDCYCIMQEDPEDWATECITMQSVYGNAYLTLAATDAKNSHEGLFRERHAKVVQPFRLSIIDMMPASEQTDGDLAETLKTVEETWANSEGVFFLTDIDLVWERLEESPLNRRAWAVQERILSPRVLHFDKDQLVWECDSLTACERFPGPTGLEGLVPAQKRVRASIDKLRCRHVTDRPLGQELHDSWRPIIKAYTSAGLTKQTDRLIALEGIAQWLAQTYSCLYVAGLFTRNMESQLAWRLGNDPDRQAKGTHRRIPVTKIAPSWSWASFLGEIDMLSQWQSVDSEESYRAIQGVDLCEIVLCQITNKDALAANWTPMDRFRELPLEISCFLVQIRFPDFAEIKTWPEGRHDMRAWPENGSPVYSSEYLPFEEDRPLDDLWPLAFASGGGGSTSYGIHNGNYHASLIVETISKQQADTFFVSVEFDFWEHYREHRTCLLMPTYEVTQYEAQGLVEKTNVRVTRGLVLERRDTTTNQFCRIGMFTLKWNHRATFWRAAVNNDIPGLTKQMVKVDTWPELDIDVSSTAPYHFEKREQAPQYQIVVL</sequence>
<organism evidence="2 3">
    <name type="scientific">Cyphellophora europaea (strain CBS 101466)</name>
    <name type="common">Phialophora europaea</name>
    <dbReference type="NCBI Taxonomy" id="1220924"/>
    <lineage>
        <taxon>Eukaryota</taxon>
        <taxon>Fungi</taxon>
        <taxon>Dikarya</taxon>
        <taxon>Ascomycota</taxon>
        <taxon>Pezizomycotina</taxon>
        <taxon>Eurotiomycetes</taxon>
        <taxon>Chaetothyriomycetidae</taxon>
        <taxon>Chaetothyriales</taxon>
        <taxon>Cyphellophoraceae</taxon>
        <taxon>Cyphellophora</taxon>
    </lineage>
</organism>
<evidence type="ECO:0000259" key="1">
    <source>
        <dbReference type="Pfam" id="PF06985"/>
    </source>
</evidence>